<evidence type="ECO:0000256" key="10">
    <source>
        <dbReference type="ARBA" id="ARBA00023201"/>
    </source>
</evidence>
<evidence type="ECO:0000256" key="3">
    <source>
        <dbReference type="ARBA" id="ARBA00022448"/>
    </source>
</evidence>
<dbReference type="PRINTS" id="PR01078">
    <property type="entry name" value="AMINACHANNEL"/>
</dbReference>
<keyword evidence="9 13" id="KW-0472">Membrane</keyword>
<evidence type="ECO:0000256" key="2">
    <source>
        <dbReference type="ARBA" id="ARBA00007193"/>
    </source>
</evidence>
<dbReference type="EMBL" id="AP028919">
    <property type="protein sequence ID" value="BET00581.1"/>
    <property type="molecule type" value="Genomic_DNA"/>
</dbReference>
<keyword evidence="6 13" id="KW-1133">Transmembrane helix</keyword>
<keyword evidence="15" id="KW-1185">Reference proteome</keyword>
<keyword evidence="7" id="KW-0915">Sodium</keyword>
<evidence type="ECO:0000313" key="15">
    <source>
        <dbReference type="Proteomes" id="UP001307889"/>
    </source>
</evidence>
<evidence type="ECO:0000256" key="11">
    <source>
        <dbReference type="ARBA" id="ARBA00023303"/>
    </source>
</evidence>
<dbReference type="Gene3D" id="1.10.287.820">
    <property type="entry name" value="Acid-sensing ion channel domain"/>
    <property type="match status" value="1"/>
</dbReference>
<accession>A0ABN7B864</accession>
<evidence type="ECO:0000256" key="1">
    <source>
        <dbReference type="ARBA" id="ARBA00004141"/>
    </source>
</evidence>
<dbReference type="InterPro" id="IPR001873">
    <property type="entry name" value="ENaC"/>
</dbReference>
<dbReference type="GO" id="GO:0034220">
    <property type="term" value="P:monoatomic ion transmembrane transport"/>
    <property type="evidence" value="ECO:0007669"/>
    <property type="project" value="UniProtKB-KW"/>
</dbReference>
<organism evidence="14 15">
    <name type="scientific">Nesidiocoris tenuis</name>
    <dbReference type="NCBI Taxonomy" id="355587"/>
    <lineage>
        <taxon>Eukaryota</taxon>
        <taxon>Metazoa</taxon>
        <taxon>Ecdysozoa</taxon>
        <taxon>Arthropoda</taxon>
        <taxon>Hexapoda</taxon>
        <taxon>Insecta</taxon>
        <taxon>Pterygota</taxon>
        <taxon>Neoptera</taxon>
        <taxon>Paraneoptera</taxon>
        <taxon>Hemiptera</taxon>
        <taxon>Heteroptera</taxon>
        <taxon>Panheteroptera</taxon>
        <taxon>Cimicomorpha</taxon>
        <taxon>Miridae</taxon>
        <taxon>Dicyphina</taxon>
        <taxon>Nesidiocoris</taxon>
    </lineage>
</organism>
<protein>
    <submittedName>
        <fullName evidence="14">Amiloride-sensitive sodium channel</fullName>
    </submittedName>
</protein>
<evidence type="ECO:0000256" key="7">
    <source>
        <dbReference type="ARBA" id="ARBA00023053"/>
    </source>
</evidence>
<keyword evidence="3 12" id="KW-0813">Transport</keyword>
<dbReference type="PANTHER" id="PTHR11690">
    <property type="entry name" value="AMILORIDE-SENSITIVE SODIUM CHANNEL-RELATED"/>
    <property type="match status" value="1"/>
</dbReference>
<evidence type="ECO:0000256" key="6">
    <source>
        <dbReference type="ARBA" id="ARBA00022989"/>
    </source>
</evidence>
<evidence type="ECO:0000256" key="12">
    <source>
        <dbReference type="RuleBase" id="RU000679"/>
    </source>
</evidence>
<evidence type="ECO:0000256" key="13">
    <source>
        <dbReference type="SAM" id="Phobius"/>
    </source>
</evidence>
<sequence>MLSDEFGRLTRLKRGYNGPPVLFIPVPRQSDRTTQKHANKIFQQKGKKPTHKVLKSKKDARSALLTYCDDTSLHAFKYFAQEDCHKMGRTFWSVALAVVYVLVTYLIWGQVLDFINSPVLISFQPEPTLISTIPFPAVTLCPDMQIRRAKFNLTAATRPGAELTEDELAYLYVSSIVCDMVFHGHQGLPWSWFYPATFRNFSFDHISYSRCRDFVLGLQCALKEVNDPCFYFQPTYSEQGGCFSYNLLPTKQLYKPAGWYNFYDDSSVRYDSIWSPDNGYEVLSKKQIRPTKDGNPPWAVSDSAVVTGYDFFLQAPLHLFEELCIGARGFHGFIHNPAEIPNSRHTYFYLSPNHHLDIKVEPQVQTVSPNLLRWAPESRMCYLQNERPLAFFKFYTQKNCEMECASNFSLQRCGCVSFNYPRASDTRICAPRAWACLSKFSEETDYYGASCNCLPACSEIEYGAQFTSVEKDWTERNYIPKNKSHETVHMSIRIHYRTKFVQAIKRSSPKTFIDLVADVGGLISLFTGFSILSLVEIFYHLFMKKRLEPESNLNDSTAEGINVETSINY</sequence>
<evidence type="ECO:0000313" key="14">
    <source>
        <dbReference type="EMBL" id="BET00581.1"/>
    </source>
</evidence>
<dbReference type="Pfam" id="PF00858">
    <property type="entry name" value="ASC"/>
    <property type="match status" value="1"/>
</dbReference>
<dbReference type="Gene3D" id="1.10.287.770">
    <property type="entry name" value="YojJ-like"/>
    <property type="match status" value="1"/>
</dbReference>
<keyword evidence="10 12" id="KW-0739">Sodium transport</keyword>
<keyword evidence="11 12" id="KW-0407">Ion channel</keyword>
<evidence type="ECO:0000256" key="4">
    <source>
        <dbReference type="ARBA" id="ARBA00022461"/>
    </source>
</evidence>
<dbReference type="Proteomes" id="UP001307889">
    <property type="component" value="Chromosome 11"/>
</dbReference>
<comment type="similarity">
    <text evidence="2 12">Belongs to the amiloride-sensitive sodium channel (TC 1.A.6) family.</text>
</comment>
<proteinExistence type="inferred from homology"/>
<feature type="transmembrane region" description="Helical" evidence="13">
    <location>
        <begin position="90"/>
        <end position="108"/>
    </location>
</feature>
<keyword evidence="8 12" id="KW-0406">Ion transport</keyword>
<evidence type="ECO:0000256" key="5">
    <source>
        <dbReference type="ARBA" id="ARBA00022692"/>
    </source>
</evidence>
<evidence type="ECO:0000256" key="9">
    <source>
        <dbReference type="ARBA" id="ARBA00023136"/>
    </source>
</evidence>
<name>A0ABN7B864_9HEMI</name>
<evidence type="ECO:0000256" key="8">
    <source>
        <dbReference type="ARBA" id="ARBA00023065"/>
    </source>
</evidence>
<gene>
    <name evidence="14" type="ORF">NTJ_13397</name>
</gene>
<feature type="transmembrane region" description="Helical" evidence="13">
    <location>
        <begin position="519"/>
        <end position="542"/>
    </location>
</feature>
<keyword evidence="4 12" id="KW-0894">Sodium channel</keyword>
<dbReference type="PANTHER" id="PTHR11690:SF288">
    <property type="entry name" value="AMILORIDE-SENSITIVE NA+ CHANNEL-RELATED"/>
    <property type="match status" value="1"/>
</dbReference>
<reference evidence="14 15" key="1">
    <citation type="submission" date="2023-09" db="EMBL/GenBank/DDBJ databases">
        <title>Nesidiocoris tenuis whole genome shotgun sequence.</title>
        <authorList>
            <person name="Shibata T."/>
            <person name="Shimoda M."/>
            <person name="Kobayashi T."/>
            <person name="Uehara T."/>
        </authorList>
    </citation>
    <scope>NUCLEOTIDE SEQUENCE [LARGE SCALE GENOMIC DNA]</scope>
    <source>
        <strain evidence="14 15">Japan</strain>
    </source>
</reference>
<comment type="subcellular location">
    <subcellularLocation>
        <location evidence="1">Membrane</location>
        <topology evidence="1">Multi-pass membrane protein</topology>
    </subcellularLocation>
</comment>
<keyword evidence="5 12" id="KW-0812">Transmembrane</keyword>